<accession>A0A4S2M0H5</accession>
<reference evidence="1 2" key="1">
    <citation type="journal article" date="2019" name="BMC Genomics">
        <title>New insights from Opisthorchis felineus genome: update on genomics of the epidemiologically important liver flukes.</title>
        <authorList>
            <person name="Ershov N.I."/>
            <person name="Mordvinov V.A."/>
            <person name="Prokhortchouk E.B."/>
            <person name="Pakharukova M.Y."/>
            <person name="Gunbin K.V."/>
            <person name="Ustyantsev K."/>
            <person name="Genaev M.A."/>
            <person name="Blinov A.G."/>
            <person name="Mazur A."/>
            <person name="Boulygina E."/>
            <person name="Tsygankova S."/>
            <person name="Khrameeva E."/>
            <person name="Chekanov N."/>
            <person name="Fan G."/>
            <person name="Xiao A."/>
            <person name="Zhang H."/>
            <person name="Xu X."/>
            <person name="Yang H."/>
            <person name="Solovyev V."/>
            <person name="Lee S.M."/>
            <person name="Liu X."/>
            <person name="Afonnikov D.A."/>
            <person name="Skryabin K.G."/>
        </authorList>
    </citation>
    <scope>NUCLEOTIDE SEQUENCE [LARGE SCALE GENOMIC DNA]</scope>
    <source>
        <strain evidence="1">AK-0245</strain>
        <tissue evidence="1">Whole organism</tissue>
    </source>
</reference>
<proteinExistence type="predicted"/>
<sequence length="112" mass="12828">MGCFLLFIAYQRMTKVIGVFATFLLLVVICKADEGKEKVVDQKQHDLEQVLSEIEVNSPEMETECLEGDDGHRVCHTKGKNWSEFVRSILRAMSKVAAYILQEKHNHDNDDD</sequence>
<name>A0A4S2M0H5_OPIFE</name>
<evidence type="ECO:0000313" key="1">
    <source>
        <dbReference type="EMBL" id="TGZ67689.1"/>
    </source>
</evidence>
<dbReference type="OrthoDB" id="6294095at2759"/>
<organism evidence="1 2">
    <name type="scientific">Opisthorchis felineus</name>
    <dbReference type="NCBI Taxonomy" id="147828"/>
    <lineage>
        <taxon>Eukaryota</taxon>
        <taxon>Metazoa</taxon>
        <taxon>Spiralia</taxon>
        <taxon>Lophotrochozoa</taxon>
        <taxon>Platyhelminthes</taxon>
        <taxon>Trematoda</taxon>
        <taxon>Digenea</taxon>
        <taxon>Opisthorchiida</taxon>
        <taxon>Opisthorchiata</taxon>
        <taxon>Opisthorchiidae</taxon>
        <taxon>Opisthorchis</taxon>
    </lineage>
</organism>
<dbReference type="Proteomes" id="UP000308267">
    <property type="component" value="Unassembled WGS sequence"/>
</dbReference>
<evidence type="ECO:0000313" key="2">
    <source>
        <dbReference type="Proteomes" id="UP000308267"/>
    </source>
</evidence>
<keyword evidence="2" id="KW-1185">Reference proteome</keyword>
<gene>
    <name evidence="1" type="ORF">CRM22_004648</name>
</gene>
<comment type="caution">
    <text evidence="1">The sequence shown here is derived from an EMBL/GenBank/DDBJ whole genome shotgun (WGS) entry which is preliminary data.</text>
</comment>
<protein>
    <submittedName>
        <fullName evidence="1">Uncharacterized protein</fullName>
    </submittedName>
</protein>
<dbReference type="AlphaFoldDB" id="A0A4S2M0H5"/>
<dbReference type="EMBL" id="SJOL01006405">
    <property type="protein sequence ID" value="TGZ67689.1"/>
    <property type="molecule type" value="Genomic_DNA"/>
</dbReference>